<name>A0A8K0K131_LADFU</name>
<feature type="domain" description="FAS1" evidence="1">
    <location>
        <begin position="246"/>
        <end position="360"/>
    </location>
</feature>
<evidence type="ECO:0000313" key="2">
    <source>
        <dbReference type="EMBL" id="KAG8224008.1"/>
    </source>
</evidence>
<dbReference type="AlphaFoldDB" id="A0A8K0K131"/>
<dbReference type="GO" id="GO:0050839">
    <property type="term" value="F:cell adhesion molecule binding"/>
    <property type="evidence" value="ECO:0007669"/>
    <property type="project" value="TreeGrafter"/>
</dbReference>
<sequence>MKVLYTDNNNSTIRINVYASTTINEKDARGKMHHALMGGKIVTANCACIGNKEEPANSEEMGKRSIGSRRATNGVAHMVDRVLTPVQRTLAEHIASHPRLSKFRALLAAHGGKNGPAESLLKALESEKETLTLFAPTDKAFDKLTEEQNEDLFKGKSCTPSILEHHVVGRTLCSAAIPQIQDYIALATTRQGENLRLEWLEGEAGQWVLTIKGSNEQSDKITVTDIDIVATNGVMHLVDSILFPVSARQINQALQDSNLTVFASYLENADMMHDMENFTLFAPTNEAMMKWLKDEDMDEDASALSEEVQDRVKDILKFHLATPMDMFGFGWDKATVQCANILSADKSSCNNVIHVIDRVLIPPSGNIFETISSNPSYSILTKILKGTKLEKELTESNGVNGYTLLAPDDDALGRLEKDQLDGLLEDKKVAERILSTHVIPGVMCCSSVKNPTPWPFTRQQLVNTLAWDVILAVHRDHKGHIHFDREPVGRGTKVTKCDMAATNGIIHTVNRLIIS</sequence>
<protein>
    <recommendedName>
        <fullName evidence="1">FAS1 domain-containing protein</fullName>
    </recommendedName>
</protein>
<dbReference type="SUPFAM" id="SSF82153">
    <property type="entry name" value="FAS1 domain"/>
    <property type="match status" value="3"/>
</dbReference>
<dbReference type="GO" id="GO:0031012">
    <property type="term" value="C:extracellular matrix"/>
    <property type="evidence" value="ECO:0007669"/>
    <property type="project" value="TreeGrafter"/>
</dbReference>
<dbReference type="Pfam" id="PF02469">
    <property type="entry name" value="Fasciclin"/>
    <property type="match status" value="4"/>
</dbReference>
<dbReference type="InterPro" id="IPR000782">
    <property type="entry name" value="FAS1_domain"/>
</dbReference>
<reference evidence="2" key="1">
    <citation type="submission" date="2013-04" db="EMBL/GenBank/DDBJ databases">
        <authorList>
            <person name="Qu J."/>
            <person name="Murali S.C."/>
            <person name="Bandaranaike D."/>
            <person name="Bellair M."/>
            <person name="Blankenburg K."/>
            <person name="Chao H."/>
            <person name="Dinh H."/>
            <person name="Doddapaneni H."/>
            <person name="Downs B."/>
            <person name="Dugan-Rocha S."/>
            <person name="Elkadiri S."/>
            <person name="Gnanaolivu R.D."/>
            <person name="Hernandez B."/>
            <person name="Javaid M."/>
            <person name="Jayaseelan J.C."/>
            <person name="Lee S."/>
            <person name="Li M."/>
            <person name="Ming W."/>
            <person name="Munidasa M."/>
            <person name="Muniz J."/>
            <person name="Nguyen L."/>
            <person name="Ongeri F."/>
            <person name="Osuji N."/>
            <person name="Pu L.-L."/>
            <person name="Puazo M."/>
            <person name="Qu C."/>
            <person name="Quiroz J."/>
            <person name="Raj R."/>
            <person name="Weissenberger G."/>
            <person name="Xin Y."/>
            <person name="Zou X."/>
            <person name="Han Y."/>
            <person name="Richards S."/>
            <person name="Worley K."/>
            <person name="Muzny D."/>
            <person name="Gibbs R."/>
        </authorList>
    </citation>
    <scope>NUCLEOTIDE SEQUENCE</scope>
    <source>
        <strain evidence="2">Sampled in the wild</strain>
    </source>
</reference>
<feature type="domain" description="FAS1" evidence="1">
    <location>
        <begin position="364"/>
        <end position="513"/>
    </location>
</feature>
<dbReference type="GO" id="GO:0030198">
    <property type="term" value="P:extracellular matrix organization"/>
    <property type="evidence" value="ECO:0007669"/>
    <property type="project" value="TreeGrafter"/>
</dbReference>
<dbReference type="InterPro" id="IPR050904">
    <property type="entry name" value="Adhesion/Biosynth-related"/>
</dbReference>
<reference evidence="2" key="2">
    <citation type="submission" date="2017-10" db="EMBL/GenBank/DDBJ databases">
        <title>Ladona fulva Genome sequencing and assembly.</title>
        <authorList>
            <person name="Murali S."/>
            <person name="Richards S."/>
            <person name="Bandaranaike D."/>
            <person name="Bellair M."/>
            <person name="Blankenburg K."/>
            <person name="Chao H."/>
            <person name="Dinh H."/>
            <person name="Doddapaneni H."/>
            <person name="Dugan-Rocha S."/>
            <person name="Elkadiri S."/>
            <person name="Gnanaolivu R."/>
            <person name="Hernandez B."/>
            <person name="Skinner E."/>
            <person name="Javaid M."/>
            <person name="Lee S."/>
            <person name="Li M."/>
            <person name="Ming W."/>
            <person name="Munidasa M."/>
            <person name="Muniz J."/>
            <person name="Nguyen L."/>
            <person name="Hughes D."/>
            <person name="Osuji N."/>
            <person name="Pu L.-L."/>
            <person name="Puazo M."/>
            <person name="Qu C."/>
            <person name="Quiroz J."/>
            <person name="Raj R."/>
            <person name="Weissenberger G."/>
            <person name="Xin Y."/>
            <person name="Zou X."/>
            <person name="Han Y."/>
            <person name="Worley K."/>
            <person name="Muzny D."/>
            <person name="Gibbs R."/>
        </authorList>
    </citation>
    <scope>NUCLEOTIDE SEQUENCE</scope>
    <source>
        <strain evidence="2">Sampled in the wild</strain>
    </source>
</reference>
<gene>
    <name evidence="2" type="ORF">J437_LFUL001085</name>
</gene>
<dbReference type="SMART" id="SM00554">
    <property type="entry name" value="FAS1"/>
    <property type="match status" value="3"/>
</dbReference>
<organism evidence="2 3">
    <name type="scientific">Ladona fulva</name>
    <name type="common">Scarce chaser dragonfly</name>
    <name type="synonym">Libellula fulva</name>
    <dbReference type="NCBI Taxonomy" id="123851"/>
    <lineage>
        <taxon>Eukaryota</taxon>
        <taxon>Metazoa</taxon>
        <taxon>Ecdysozoa</taxon>
        <taxon>Arthropoda</taxon>
        <taxon>Hexapoda</taxon>
        <taxon>Insecta</taxon>
        <taxon>Pterygota</taxon>
        <taxon>Palaeoptera</taxon>
        <taxon>Odonata</taxon>
        <taxon>Epiprocta</taxon>
        <taxon>Anisoptera</taxon>
        <taxon>Libelluloidea</taxon>
        <taxon>Libellulidae</taxon>
        <taxon>Ladona</taxon>
    </lineage>
</organism>
<dbReference type="GO" id="GO:0005615">
    <property type="term" value="C:extracellular space"/>
    <property type="evidence" value="ECO:0007669"/>
    <property type="project" value="TreeGrafter"/>
</dbReference>
<evidence type="ECO:0000313" key="3">
    <source>
        <dbReference type="Proteomes" id="UP000792457"/>
    </source>
</evidence>
<comment type="caution">
    <text evidence="2">The sequence shown here is derived from an EMBL/GenBank/DDBJ whole genome shotgun (WGS) entry which is preliminary data.</text>
</comment>
<dbReference type="PANTHER" id="PTHR10900">
    <property type="entry name" value="PERIOSTIN-RELATED"/>
    <property type="match status" value="1"/>
</dbReference>
<dbReference type="PANTHER" id="PTHR10900:SF77">
    <property type="entry name" value="FI19380P1"/>
    <property type="match status" value="1"/>
</dbReference>
<proteinExistence type="predicted"/>
<dbReference type="OrthoDB" id="286301at2759"/>
<dbReference type="EMBL" id="KZ308182">
    <property type="protein sequence ID" value="KAG8224008.1"/>
    <property type="molecule type" value="Genomic_DNA"/>
</dbReference>
<dbReference type="InterPro" id="IPR036378">
    <property type="entry name" value="FAS1_dom_sf"/>
</dbReference>
<accession>A0A8K0K131</accession>
<feature type="domain" description="FAS1" evidence="1">
    <location>
        <begin position="87"/>
        <end position="242"/>
    </location>
</feature>
<keyword evidence="3" id="KW-1185">Reference proteome</keyword>
<dbReference type="Gene3D" id="2.30.180.10">
    <property type="entry name" value="FAS1 domain"/>
    <property type="match status" value="4"/>
</dbReference>
<dbReference type="PROSITE" id="PS50213">
    <property type="entry name" value="FAS1"/>
    <property type="match status" value="3"/>
</dbReference>
<evidence type="ECO:0000259" key="1">
    <source>
        <dbReference type="PROSITE" id="PS50213"/>
    </source>
</evidence>
<dbReference type="Proteomes" id="UP000792457">
    <property type="component" value="Unassembled WGS sequence"/>
</dbReference>
<dbReference type="GO" id="GO:0007155">
    <property type="term" value="P:cell adhesion"/>
    <property type="evidence" value="ECO:0007669"/>
    <property type="project" value="TreeGrafter"/>
</dbReference>